<organism evidence="2 3">
    <name type="scientific">Tsukamurella conjunctivitidis</name>
    <dbReference type="NCBI Taxonomy" id="2592068"/>
    <lineage>
        <taxon>Bacteria</taxon>
        <taxon>Bacillati</taxon>
        <taxon>Actinomycetota</taxon>
        <taxon>Actinomycetes</taxon>
        <taxon>Mycobacteriales</taxon>
        <taxon>Tsukamurellaceae</taxon>
        <taxon>Tsukamurella</taxon>
    </lineage>
</organism>
<dbReference type="AlphaFoldDB" id="A0A5C5RWP3"/>
<feature type="compositionally biased region" description="Basic and acidic residues" evidence="1">
    <location>
        <begin position="10"/>
        <end position="20"/>
    </location>
</feature>
<evidence type="ECO:0000313" key="2">
    <source>
        <dbReference type="EMBL" id="TWS26953.1"/>
    </source>
</evidence>
<sequence length="68" mass="7544">MNSTGTPELARLRAQSDRPPVRRGARCGPPRRPRSPRTSEPPCASEPARTAKRIGTKDRCLIQFRTSS</sequence>
<keyword evidence="3" id="KW-1185">Reference proteome</keyword>
<feature type="region of interest" description="Disordered" evidence="1">
    <location>
        <begin position="1"/>
        <end position="68"/>
    </location>
</feature>
<dbReference type="Proteomes" id="UP000319375">
    <property type="component" value="Unassembled WGS sequence"/>
</dbReference>
<feature type="compositionally biased region" description="Basic residues" evidence="1">
    <location>
        <begin position="21"/>
        <end position="35"/>
    </location>
</feature>
<evidence type="ECO:0000313" key="3">
    <source>
        <dbReference type="Proteomes" id="UP000319375"/>
    </source>
</evidence>
<name>A0A5C5RWP3_9ACTN</name>
<gene>
    <name evidence="2" type="ORF">FK530_21335</name>
</gene>
<evidence type="ECO:0000256" key="1">
    <source>
        <dbReference type="SAM" id="MobiDB-lite"/>
    </source>
</evidence>
<dbReference type="EMBL" id="VIGX01000020">
    <property type="protein sequence ID" value="TWS26953.1"/>
    <property type="molecule type" value="Genomic_DNA"/>
</dbReference>
<proteinExistence type="predicted"/>
<reference evidence="2 3" key="1">
    <citation type="submission" date="2019-06" db="EMBL/GenBank/DDBJ databases">
        <title>Tsukamurella conjunctivitidis sp. nov., Tsukamurella assacharolytica sp. nov. and Tsukamurella sputae sp. nov. isolated from patients with conjunctivitis, bacteraemia (lymphoma) and respiratory infection (sputum) in Hong Kong.</title>
        <authorList>
            <person name="Teng J.L.L."/>
            <person name="Lee H.H."/>
            <person name="Fong J.Y.H."/>
            <person name="Fok K.M.N."/>
            <person name="Lau S.K.P."/>
            <person name="Woo P.C.Y."/>
        </authorList>
    </citation>
    <scope>NUCLEOTIDE SEQUENCE [LARGE SCALE GENOMIC DNA]</scope>
    <source>
        <strain evidence="2 3">HKU72</strain>
    </source>
</reference>
<accession>A0A5C5RWP3</accession>
<protein>
    <submittedName>
        <fullName evidence="2">Uncharacterized protein</fullName>
    </submittedName>
</protein>
<comment type="caution">
    <text evidence="2">The sequence shown here is derived from an EMBL/GenBank/DDBJ whole genome shotgun (WGS) entry which is preliminary data.</text>
</comment>